<dbReference type="Gene3D" id="3.40.50.300">
    <property type="entry name" value="P-loop containing nucleotide triphosphate hydrolases"/>
    <property type="match status" value="1"/>
</dbReference>
<evidence type="ECO:0000256" key="1">
    <source>
        <dbReference type="ARBA" id="ARBA00022741"/>
    </source>
</evidence>
<comment type="caution">
    <text evidence="4">The sequence shown here is derived from an EMBL/GenBank/DDBJ whole genome shotgun (WGS) entry which is preliminary data.</text>
</comment>
<keyword evidence="1" id="KW-0547">Nucleotide-binding</keyword>
<evidence type="ECO:0000313" key="5">
    <source>
        <dbReference type="Proteomes" id="UP000325218"/>
    </source>
</evidence>
<dbReference type="RefSeq" id="WP_148453559.1">
    <property type="nucleotide sequence ID" value="NZ_VSDO01000003.1"/>
</dbReference>
<dbReference type="SMART" id="SM00382">
    <property type="entry name" value="AAA"/>
    <property type="match status" value="1"/>
</dbReference>
<dbReference type="InterPro" id="IPR027417">
    <property type="entry name" value="P-loop_NTPase"/>
</dbReference>
<dbReference type="PANTHER" id="PTHR43158:SF5">
    <property type="entry name" value="ABC TRANSPORTER, ATP-BINDING PROTEIN"/>
    <property type="match status" value="1"/>
</dbReference>
<dbReference type="AlphaFoldDB" id="A0A5D0CQA2"/>
<reference evidence="4 5" key="1">
    <citation type="submission" date="2019-08" db="EMBL/GenBank/DDBJ databases">
        <title>Genome sequencing of Paenibacillus faecis DSM 23593(T).</title>
        <authorList>
            <person name="Kook J.-K."/>
            <person name="Park S.-N."/>
            <person name="Lim Y.K."/>
        </authorList>
    </citation>
    <scope>NUCLEOTIDE SEQUENCE [LARGE SCALE GENOMIC DNA]</scope>
    <source>
        <strain evidence="4 5">DSM 23593</strain>
    </source>
</reference>
<keyword evidence="5" id="KW-1185">Reference proteome</keyword>
<dbReference type="InterPro" id="IPR003593">
    <property type="entry name" value="AAA+_ATPase"/>
</dbReference>
<dbReference type="OrthoDB" id="9804819at2"/>
<evidence type="ECO:0000259" key="3">
    <source>
        <dbReference type="PROSITE" id="PS50893"/>
    </source>
</evidence>
<dbReference type="PROSITE" id="PS50893">
    <property type="entry name" value="ABC_TRANSPORTER_2"/>
    <property type="match status" value="1"/>
</dbReference>
<dbReference type="PANTHER" id="PTHR43158">
    <property type="entry name" value="SKFA PEPTIDE EXPORT ATP-BINDING PROTEIN SKFE"/>
    <property type="match status" value="1"/>
</dbReference>
<dbReference type="InterPro" id="IPR003439">
    <property type="entry name" value="ABC_transporter-like_ATP-bd"/>
</dbReference>
<dbReference type="Pfam" id="PF00005">
    <property type="entry name" value="ABC_tran"/>
    <property type="match status" value="1"/>
</dbReference>
<dbReference type="CDD" id="cd03230">
    <property type="entry name" value="ABC_DR_subfamily_A"/>
    <property type="match status" value="1"/>
</dbReference>
<feature type="domain" description="ABC transporter" evidence="3">
    <location>
        <begin position="5"/>
        <end position="230"/>
    </location>
</feature>
<accession>A0A5D0CQA2</accession>
<gene>
    <name evidence="4" type="ORF">FRY98_15545</name>
</gene>
<dbReference type="GO" id="GO:0005524">
    <property type="term" value="F:ATP binding"/>
    <property type="evidence" value="ECO:0007669"/>
    <property type="project" value="UniProtKB-KW"/>
</dbReference>
<keyword evidence="2 4" id="KW-0067">ATP-binding</keyword>
<dbReference type="SUPFAM" id="SSF52540">
    <property type="entry name" value="P-loop containing nucleoside triphosphate hydrolases"/>
    <property type="match status" value="1"/>
</dbReference>
<dbReference type="EMBL" id="VSDO01000003">
    <property type="protein sequence ID" value="TYA12136.1"/>
    <property type="molecule type" value="Genomic_DNA"/>
</dbReference>
<proteinExistence type="predicted"/>
<dbReference type="Proteomes" id="UP000325218">
    <property type="component" value="Unassembled WGS sequence"/>
</dbReference>
<evidence type="ECO:0000313" key="4">
    <source>
        <dbReference type="EMBL" id="TYA12136.1"/>
    </source>
</evidence>
<name>A0A5D0CQA2_9BACL</name>
<sequence length="300" mass="33552">MIWDVKFDQVYVKYGGFAALDNLSFSLEGGKIYGLIGRNGAGKTTLLSLLASYIEPTSGTVLVGGEVPFENETVMEQVTFVHETDYRNETDTVKDMLEGSKRYRPHFDADYAAKLVERFGLPLHKKIGQLSKGMQSALSVTVGLANRSPVTLYDEAYQGMDAPTREIFYRELLEDQAAHPRTILFSTHFVSEMDYLFDEVLILDRGKLLLQESYDLLIHRGVSVTGSAESVDEFTRGLQVLNVQRLGGTKSAMVYGELDDGQRRAAKQLGLELGPVPLQDLFIHLTRGEEVPHEDENQHL</sequence>
<protein>
    <submittedName>
        <fullName evidence="4">ABC transporter ATP-binding protein</fullName>
    </submittedName>
</protein>
<dbReference type="GO" id="GO:0016887">
    <property type="term" value="F:ATP hydrolysis activity"/>
    <property type="evidence" value="ECO:0007669"/>
    <property type="project" value="InterPro"/>
</dbReference>
<organism evidence="4 5">
    <name type="scientific">Paenibacillus faecis</name>
    <dbReference type="NCBI Taxonomy" id="862114"/>
    <lineage>
        <taxon>Bacteria</taxon>
        <taxon>Bacillati</taxon>
        <taxon>Bacillota</taxon>
        <taxon>Bacilli</taxon>
        <taxon>Bacillales</taxon>
        <taxon>Paenibacillaceae</taxon>
        <taxon>Paenibacillus</taxon>
    </lineage>
</organism>
<evidence type="ECO:0000256" key="2">
    <source>
        <dbReference type="ARBA" id="ARBA00022840"/>
    </source>
</evidence>